<sequence length="191" mass="23220">MSDFYENTADDHLQRNATENRTFDFLYIFIGDIHNHKLLEDPEYIQNQIQHMNPEYWKIKYTPVLKKISECIDEDLEDFIKQEDTQKKQEQQQSIYESICQYAVDLLKSVNVATLYYYSVIYSFQKFVNRLDGVEDLQRILYLTQNHIKERKYKQHVRDFLRGRSNFIREMRNKSLVDKGERELIKIILNF</sequence>
<reference evidence="1 2" key="1">
    <citation type="journal article" date="2006" name="Nature">
        <title>Global trends of whole-genome duplications revealed by the ciliate Paramecium tetraurelia.</title>
        <authorList>
            <consortium name="Genoscope"/>
            <person name="Aury J.-M."/>
            <person name="Jaillon O."/>
            <person name="Duret L."/>
            <person name="Noel B."/>
            <person name="Jubin C."/>
            <person name="Porcel B.M."/>
            <person name="Segurens B."/>
            <person name="Daubin V."/>
            <person name="Anthouard V."/>
            <person name="Aiach N."/>
            <person name="Arnaiz O."/>
            <person name="Billaut A."/>
            <person name="Beisson J."/>
            <person name="Blanc I."/>
            <person name="Bouhouche K."/>
            <person name="Camara F."/>
            <person name="Duharcourt S."/>
            <person name="Guigo R."/>
            <person name="Gogendeau D."/>
            <person name="Katinka M."/>
            <person name="Keller A.-M."/>
            <person name="Kissmehl R."/>
            <person name="Klotz C."/>
            <person name="Koll F."/>
            <person name="Le Moue A."/>
            <person name="Lepere C."/>
            <person name="Malinsky S."/>
            <person name="Nowacki M."/>
            <person name="Nowak J.K."/>
            <person name="Plattner H."/>
            <person name="Poulain J."/>
            <person name="Ruiz F."/>
            <person name="Serrano V."/>
            <person name="Zagulski M."/>
            <person name="Dessen P."/>
            <person name="Betermier M."/>
            <person name="Weissenbach J."/>
            <person name="Scarpelli C."/>
            <person name="Schachter V."/>
            <person name="Sperling L."/>
            <person name="Meyer E."/>
            <person name="Cohen J."/>
            <person name="Wincker P."/>
        </authorList>
    </citation>
    <scope>NUCLEOTIDE SEQUENCE [LARGE SCALE GENOMIC DNA]</scope>
    <source>
        <strain evidence="1 2">Stock d4-2</strain>
    </source>
</reference>
<dbReference type="RefSeq" id="XP_001435702.1">
    <property type="nucleotide sequence ID" value="XM_001435665.1"/>
</dbReference>
<keyword evidence="2" id="KW-1185">Reference proteome</keyword>
<dbReference type="HOGENOM" id="CLU_1424019_0_0_1"/>
<accession>A0CBY8</accession>
<name>A0CBY8_PARTE</name>
<dbReference type="InParanoid" id="A0CBY8"/>
<evidence type="ECO:0000313" key="1">
    <source>
        <dbReference type="EMBL" id="CAK68305.1"/>
    </source>
</evidence>
<dbReference type="GeneID" id="5021487"/>
<protein>
    <submittedName>
        <fullName evidence="1">Uncharacterized protein</fullName>
    </submittedName>
</protein>
<gene>
    <name evidence="1" type="ORF">GSPATT00037089001</name>
</gene>
<dbReference type="KEGG" id="ptm:GSPATT00037089001"/>
<organism evidence="1 2">
    <name type="scientific">Paramecium tetraurelia</name>
    <dbReference type="NCBI Taxonomy" id="5888"/>
    <lineage>
        <taxon>Eukaryota</taxon>
        <taxon>Sar</taxon>
        <taxon>Alveolata</taxon>
        <taxon>Ciliophora</taxon>
        <taxon>Intramacronucleata</taxon>
        <taxon>Oligohymenophorea</taxon>
        <taxon>Peniculida</taxon>
        <taxon>Parameciidae</taxon>
        <taxon>Paramecium</taxon>
    </lineage>
</organism>
<proteinExistence type="predicted"/>
<dbReference type="EMBL" id="CT868058">
    <property type="protein sequence ID" value="CAK68305.1"/>
    <property type="molecule type" value="Genomic_DNA"/>
</dbReference>
<evidence type="ECO:0000313" key="2">
    <source>
        <dbReference type="Proteomes" id="UP000000600"/>
    </source>
</evidence>
<dbReference type="Proteomes" id="UP000000600">
    <property type="component" value="Unassembled WGS sequence"/>
</dbReference>
<dbReference type="AlphaFoldDB" id="A0CBY8"/>